<proteinExistence type="predicted"/>
<dbReference type="Pfam" id="PF02332">
    <property type="entry name" value="Phenol_Hydrox"/>
    <property type="match status" value="1"/>
</dbReference>
<protein>
    <recommendedName>
        <fullName evidence="1">propane 2-monooxygenase</fullName>
        <ecNumber evidence="1">1.14.13.227</ecNumber>
    </recommendedName>
</protein>
<reference evidence="7 8" key="1">
    <citation type="submission" date="2020-03" db="EMBL/GenBank/DDBJ databases">
        <title>Whole genome shotgun sequence of Phytohabitans suffuscus NBRC 105367.</title>
        <authorList>
            <person name="Komaki H."/>
            <person name="Tamura T."/>
        </authorList>
    </citation>
    <scope>NUCLEOTIDE SEQUENCE [LARGE SCALE GENOMIC DNA]</scope>
    <source>
        <strain evidence="7 8">NBRC 105367</strain>
    </source>
</reference>
<evidence type="ECO:0000313" key="8">
    <source>
        <dbReference type="Proteomes" id="UP000503011"/>
    </source>
</evidence>
<dbReference type="AlphaFoldDB" id="A0A6F8YTR6"/>
<dbReference type="EC" id="1.14.13.227" evidence="1"/>
<comment type="catalytic activity">
    <reaction evidence="4">
        <text>propane + NADH + O2 + H(+) = propan-2-ol + NAD(+) + H2O</text>
        <dbReference type="Rhea" id="RHEA:49992"/>
        <dbReference type="ChEBI" id="CHEBI:15377"/>
        <dbReference type="ChEBI" id="CHEBI:15378"/>
        <dbReference type="ChEBI" id="CHEBI:15379"/>
        <dbReference type="ChEBI" id="CHEBI:17824"/>
        <dbReference type="ChEBI" id="CHEBI:32879"/>
        <dbReference type="ChEBI" id="CHEBI:57540"/>
        <dbReference type="ChEBI" id="CHEBI:57945"/>
        <dbReference type="EC" id="1.14.13.227"/>
    </reaction>
</comment>
<organism evidence="7 8">
    <name type="scientific">Phytohabitans suffuscus</name>
    <dbReference type="NCBI Taxonomy" id="624315"/>
    <lineage>
        <taxon>Bacteria</taxon>
        <taxon>Bacillati</taxon>
        <taxon>Actinomycetota</taxon>
        <taxon>Actinomycetes</taxon>
        <taxon>Micromonosporales</taxon>
        <taxon>Micromonosporaceae</taxon>
    </lineage>
</organism>
<sequence length="610" mass="69935">MAQKLSMKQRYSALTRDLDWTPDYVDPARVFPYTAFEGIKVHDWSKWEDPFRLTVDAYCKYQAEKDKRLYAVLDGFAQGQGHLSLSDARYLNSMKLFLQGVTPLEYAAHRHFAFLARYYNGPGPRFAALCQSIDELRHTQTEVHTLSTYNRYYGGMHSWPTMFDRVWYLSVPKSFFDDAMSAGPFEFLIAISFSFEYLLTNLLFVPFMSGASFNGDLPSMTFGFSAQSDESRHMTLGLEAIKFLLEQDEANVPIIQEWIDKWFWRGYRLVALVAQMIDYMLPRKVMSWKESFELYFEEQMLGGLFKDLEFYGITPPRHVEHAIAEKDLLSHQVYWTLYSFSYAAAFTTTLPDPAHRAWLREQYPDTFERYYQPPFDRAAAIQEGGGRFFFQGLPQLCQVCQVPMLFTEPGDPTTLCQRERVYRGERYHFCSDGCQWIFDREPAKYVQAWLPVHQIYQGNCGGPTVPDVLAWYGIQDGDAGSTSARSTTPTGSAGTPKPRWGLTMPVRAITEAYEFPSRSRAELYGDDQLVHVLWKGNMLLAAAATFRVPRAMPWAEFLAGVVDPWAASDPDYRPGTGRSWTLDGRPLEPRDADTLADLGVGHKSLLTFDT</sequence>
<evidence type="ECO:0000256" key="4">
    <source>
        <dbReference type="ARBA" id="ARBA00048941"/>
    </source>
</evidence>
<dbReference type="Gene3D" id="3.10.20.560">
    <property type="entry name" value="Phenol hydroxylase"/>
    <property type="match status" value="1"/>
</dbReference>
<evidence type="ECO:0000256" key="3">
    <source>
        <dbReference type="ARBA" id="ARBA00023033"/>
    </source>
</evidence>
<keyword evidence="2" id="KW-0560">Oxidoreductase</keyword>
<dbReference type="InterPro" id="IPR007029">
    <property type="entry name" value="YHS_dom"/>
</dbReference>
<dbReference type="InterPro" id="IPR006756">
    <property type="entry name" value="Phenol_hydroxylase"/>
</dbReference>
<reference evidence="7 8" key="2">
    <citation type="submission" date="2020-03" db="EMBL/GenBank/DDBJ databases">
        <authorList>
            <person name="Ichikawa N."/>
            <person name="Kimura A."/>
            <person name="Kitahashi Y."/>
            <person name="Uohara A."/>
        </authorList>
    </citation>
    <scope>NUCLEOTIDE SEQUENCE [LARGE SCALE GENOMIC DNA]</scope>
    <source>
        <strain evidence="7 8">NBRC 105367</strain>
    </source>
</reference>
<dbReference type="InterPro" id="IPR012348">
    <property type="entry name" value="RNR-like"/>
</dbReference>
<evidence type="ECO:0000256" key="5">
    <source>
        <dbReference type="SAM" id="MobiDB-lite"/>
    </source>
</evidence>
<dbReference type="InterPro" id="IPR043010">
    <property type="entry name" value="Phenol_hydroxylase_sf"/>
</dbReference>
<name>A0A6F8YTR6_9ACTN</name>
<gene>
    <name evidence="7" type="primary">mphN</name>
    <name evidence="7" type="ORF">Psuf_068250</name>
</gene>
<feature type="domain" description="YHS" evidence="6">
    <location>
        <begin position="407"/>
        <end position="449"/>
    </location>
</feature>
<keyword evidence="3 7" id="KW-0503">Monooxygenase</keyword>
<dbReference type="Proteomes" id="UP000503011">
    <property type="component" value="Chromosome"/>
</dbReference>
<feature type="compositionally biased region" description="Polar residues" evidence="5">
    <location>
        <begin position="480"/>
        <end position="493"/>
    </location>
</feature>
<dbReference type="Pfam" id="PF04945">
    <property type="entry name" value="YHS"/>
    <property type="match status" value="1"/>
</dbReference>
<accession>A0A6F8YTR6</accession>
<dbReference type="SUPFAM" id="SSF47240">
    <property type="entry name" value="Ferritin-like"/>
    <property type="match status" value="1"/>
</dbReference>
<dbReference type="InterPro" id="IPR003430">
    <property type="entry name" value="Phenol_Hydrox"/>
</dbReference>
<feature type="region of interest" description="Disordered" evidence="5">
    <location>
        <begin position="479"/>
        <end position="500"/>
    </location>
</feature>
<evidence type="ECO:0000313" key="7">
    <source>
        <dbReference type="EMBL" id="BCB89512.1"/>
    </source>
</evidence>
<dbReference type="KEGG" id="psuu:Psuf_068250"/>
<dbReference type="InterPro" id="IPR009078">
    <property type="entry name" value="Ferritin-like_SF"/>
</dbReference>
<keyword evidence="8" id="KW-1185">Reference proteome</keyword>
<dbReference type="RefSeq" id="WP_197946093.1">
    <property type="nucleotide sequence ID" value="NZ_AP022871.1"/>
</dbReference>
<dbReference type="GO" id="GO:0018662">
    <property type="term" value="F:phenol 2-monooxygenase activity"/>
    <property type="evidence" value="ECO:0007669"/>
    <property type="project" value="InterPro"/>
</dbReference>
<dbReference type="Pfam" id="PF04663">
    <property type="entry name" value="Phenol_monoox"/>
    <property type="match status" value="1"/>
</dbReference>
<evidence type="ECO:0000256" key="2">
    <source>
        <dbReference type="ARBA" id="ARBA00023002"/>
    </source>
</evidence>
<evidence type="ECO:0000256" key="1">
    <source>
        <dbReference type="ARBA" id="ARBA00012710"/>
    </source>
</evidence>
<dbReference type="EMBL" id="AP022871">
    <property type="protein sequence ID" value="BCB89512.1"/>
    <property type="molecule type" value="Genomic_DNA"/>
</dbReference>
<dbReference type="Gene3D" id="1.10.620.20">
    <property type="entry name" value="Ribonucleotide Reductase, subunit A"/>
    <property type="match status" value="1"/>
</dbReference>
<evidence type="ECO:0000259" key="6">
    <source>
        <dbReference type="Pfam" id="PF04945"/>
    </source>
</evidence>